<evidence type="ECO:0000256" key="3">
    <source>
        <dbReference type="ARBA" id="ARBA00023163"/>
    </source>
</evidence>
<proteinExistence type="predicted"/>
<dbReference type="SUPFAM" id="SSF46689">
    <property type="entry name" value="Homeodomain-like"/>
    <property type="match status" value="1"/>
</dbReference>
<dbReference type="Pfam" id="PF00440">
    <property type="entry name" value="TetR_N"/>
    <property type="match status" value="1"/>
</dbReference>
<feature type="DNA-binding region" description="H-T-H motif" evidence="4">
    <location>
        <begin position="34"/>
        <end position="53"/>
    </location>
</feature>
<dbReference type="Pfam" id="PF17922">
    <property type="entry name" value="TetR_C_17"/>
    <property type="match status" value="1"/>
</dbReference>
<evidence type="ECO:0000256" key="4">
    <source>
        <dbReference type="PROSITE-ProRule" id="PRU00335"/>
    </source>
</evidence>
<dbReference type="Proteomes" id="UP000571017">
    <property type="component" value="Unassembled WGS sequence"/>
</dbReference>
<keyword evidence="3" id="KW-0804">Transcription</keyword>
<gene>
    <name evidence="6" type="ORF">H0266_13185</name>
</gene>
<dbReference type="InterPro" id="IPR009057">
    <property type="entry name" value="Homeodomain-like_sf"/>
</dbReference>
<accession>A0A838CVR3</accession>
<feature type="domain" description="HTH tetR-type" evidence="5">
    <location>
        <begin position="11"/>
        <end position="71"/>
    </location>
</feature>
<dbReference type="Gene3D" id="1.10.10.60">
    <property type="entry name" value="Homeodomain-like"/>
    <property type="match status" value="1"/>
</dbReference>
<dbReference type="GO" id="GO:0045892">
    <property type="term" value="P:negative regulation of DNA-templated transcription"/>
    <property type="evidence" value="ECO:0007669"/>
    <property type="project" value="UniProtKB-ARBA"/>
</dbReference>
<evidence type="ECO:0000259" key="5">
    <source>
        <dbReference type="PROSITE" id="PS50977"/>
    </source>
</evidence>
<dbReference type="InterPro" id="IPR036271">
    <property type="entry name" value="Tet_transcr_reg_TetR-rel_C_sf"/>
</dbReference>
<dbReference type="PANTHER" id="PTHR30055">
    <property type="entry name" value="HTH-TYPE TRANSCRIPTIONAL REGULATOR RUTR"/>
    <property type="match status" value="1"/>
</dbReference>
<dbReference type="InterPro" id="IPR001647">
    <property type="entry name" value="HTH_TetR"/>
</dbReference>
<evidence type="ECO:0000256" key="1">
    <source>
        <dbReference type="ARBA" id="ARBA00023015"/>
    </source>
</evidence>
<sequence>MSPRVSEEHLKQRRASILKAATDVFIEHGYEHTTMKHVMEAAGVSRGGLYQYFSNKEDLFEAILEEGLNEEAHQSLESLKQSSASHWHLLMQVMFGEDATPDAEMDPLSPSKLEFFITGRNDERRRAYGTKRYEIGLKIYADIIEAGQKEGEFRTTYEPDLIARSIITFVDGLALDHAMLPEDKVLVKEQSALFVDYLNMALRGDGSPVRE</sequence>
<name>A0A838CVR3_9BACI</name>
<dbReference type="PROSITE" id="PS01081">
    <property type="entry name" value="HTH_TETR_1"/>
    <property type="match status" value="1"/>
</dbReference>
<protein>
    <submittedName>
        <fullName evidence="6">TetR/AcrR family transcriptional regulator</fullName>
    </submittedName>
</protein>
<keyword evidence="1" id="KW-0805">Transcription regulation</keyword>
<reference evidence="6 7" key="1">
    <citation type="journal article" date="2004" name="Extremophiles">
        <title>Halobacillus locisalis sp. nov., a halophilic bacterium isolated from a marine solar saltern of the Yellow Sea in Korea.</title>
        <authorList>
            <person name="Yoon J.H."/>
            <person name="Kang K.H."/>
            <person name="Oh T.K."/>
            <person name="Park Y.H."/>
        </authorList>
    </citation>
    <scope>NUCLEOTIDE SEQUENCE [LARGE SCALE GENOMIC DNA]</scope>
    <source>
        <strain evidence="6 7">KCTC 3788</strain>
    </source>
</reference>
<dbReference type="EMBL" id="JACEFG010000003">
    <property type="protein sequence ID" value="MBA2175845.1"/>
    <property type="molecule type" value="Genomic_DNA"/>
</dbReference>
<dbReference type="PANTHER" id="PTHR30055:SF211">
    <property type="entry name" value="TRANSCRIPTIONAL REGULATOR, TETR FAMILY"/>
    <property type="match status" value="1"/>
</dbReference>
<keyword evidence="2 4" id="KW-0238">DNA-binding</keyword>
<dbReference type="InterPro" id="IPR023772">
    <property type="entry name" value="DNA-bd_HTH_TetR-type_CS"/>
</dbReference>
<evidence type="ECO:0000313" key="7">
    <source>
        <dbReference type="Proteomes" id="UP000571017"/>
    </source>
</evidence>
<organism evidence="6 7">
    <name type="scientific">Halobacillus locisalis</name>
    <dbReference type="NCBI Taxonomy" id="220753"/>
    <lineage>
        <taxon>Bacteria</taxon>
        <taxon>Bacillati</taxon>
        <taxon>Bacillota</taxon>
        <taxon>Bacilli</taxon>
        <taxon>Bacillales</taxon>
        <taxon>Bacillaceae</taxon>
        <taxon>Halobacillus</taxon>
    </lineage>
</organism>
<dbReference type="InterPro" id="IPR041612">
    <property type="entry name" value="YfiR_C"/>
</dbReference>
<evidence type="ECO:0000313" key="6">
    <source>
        <dbReference type="EMBL" id="MBA2175845.1"/>
    </source>
</evidence>
<dbReference type="PRINTS" id="PR00455">
    <property type="entry name" value="HTHTETR"/>
</dbReference>
<dbReference type="FunFam" id="1.10.10.60:FF:000141">
    <property type="entry name" value="TetR family transcriptional regulator"/>
    <property type="match status" value="1"/>
</dbReference>
<dbReference type="PROSITE" id="PS50977">
    <property type="entry name" value="HTH_TETR_2"/>
    <property type="match status" value="1"/>
</dbReference>
<dbReference type="GO" id="GO:0000976">
    <property type="term" value="F:transcription cis-regulatory region binding"/>
    <property type="evidence" value="ECO:0007669"/>
    <property type="project" value="TreeGrafter"/>
</dbReference>
<keyword evidence="7" id="KW-1185">Reference proteome</keyword>
<dbReference type="GO" id="GO:0003700">
    <property type="term" value="F:DNA-binding transcription factor activity"/>
    <property type="evidence" value="ECO:0007669"/>
    <property type="project" value="TreeGrafter"/>
</dbReference>
<comment type="caution">
    <text evidence="6">The sequence shown here is derived from an EMBL/GenBank/DDBJ whole genome shotgun (WGS) entry which is preliminary data.</text>
</comment>
<dbReference type="SUPFAM" id="SSF48498">
    <property type="entry name" value="Tetracyclin repressor-like, C-terminal domain"/>
    <property type="match status" value="1"/>
</dbReference>
<dbReference type="InterPro" id="IPR050109">
    <property type="entry name" value="HTH-type_TetR-like_transc_reg"/>
</dbReference>
<dbReference type="Gene3D" id="1.10.357.10">
    <property type="entry name" value="Tetracycline Repressor, domain 2"/>
    <property type="match status" value="1"/>
</dbReference>
<evidence type="ECO:0000256" key="2">
    <source>
        <dbReference type="ARBA" id="ARBA00023125"/>
    </source>
</evidence>
<dbReference type="AlphaFoldDB" id="A0A838CVR3"/>